<evidence type="ECO:0000313" key="4">
    <source>
        <dbReference type="Proteomes" id="UP001142055"/>
    </source>
</evidence>
<reference evidence="3" key="1">
    <citation type="submission" date="2022-12" db="EMBL/GenBank/DDBJ databases">
        <title>Genome assemblies of Blomia tropicalis.</title>
        <authorList>
            <person name="Cui Y."/>
        </authorList>
    </citation>
    <scope>NUCLEOTIDE SEQUENCE</scope>
    <source>
        <tissue evidence="3">Adult mites</tissue>
    </source>
</reference>
<feature type="domain" description="Alpha-carbonic anhydrase" evidence="2">
    <location>
        <begin position="59"/>
        <end position="331"/>
    </location>
</feature>
<dbReference type="GO" id="GO:0004089">
    <property type="term" value="F:carbonate dehydratase activity"/>
    <property type="evidence" value="ECO:0007669"/>
    <property type="project" value="InterPro"/>
</dbReference>
<dbReference type="PROSITE" id="PS51144">
    <property type="entry name" value="ALPHA_CA_2"/>
    <property type="match status" value="1"/>
</dbReference>
<sequence>MVNQNRLICWNDNNDDNDWKRYHHHHHFHCINWFRLFLFLSLITLFNNPLMMVNADWDSWWTYEGISGPDFWGRLNPKWSHCSKGRRQSPINIDTERIIYDPYLPEINIKGDQLDGELINTGRSISMTINGDKSVLISGGPLSYQYTLSNITLHFGRENNRGSEHTINGQQFAGELQLYAYNGQLYSNWSDAKRAPNGLAAISALVRLAKNSATTSIGGNNNNGKGTMNNNSQLKHIINSLKNITNRGDVQEIRSIMVRDLLPSIRHYVTYDGSLTQPACFETVQWIILNRPIYMNAQQFHLLRTSLKGDGHQDNFRPIQELNLRTIRSNIVNDQQEQMMMMGANHFKYNIDQSSSEESSSQSYGYSKDLCYVNRPVAYKMNLHDIDSEL</sequence>
<evidence type="ECO:0000256" key="1">
    <source>
        <dbReference type="ARBA" id="ARBA00010718"/>
    </source>
</evidence>
<evidence type="ECO:0000313" key="3">
    <source>
        <dbReference type="EMBL" id="KAJ6215795.1"/>
    </source>
</evidence>
<protein>
    <recommendedName>
        <fullName evidence="2">Alpha-carbonic anhydrase domain-containing protein</fullName>
    </recommendedName>
</protein>
<dbReference type="EMBL" id="JAPWDV010000004">
    <property type="protein sequence ID" value="KAJ6215795.1"/>
    <property type="molecule type" value="Genomic_DNA"/>
</dbReference>
<dbReference type="SUPFAM" id="SSF51069">
    <property type="entry name" value="Carbonic anhydrase"/>
    <property type="match status" value="1"/>
</dbReference>
<keyword evidence="4" id="KW-1185">Reference proteome</keyword>
<proteinExistence type="inferred from homology"/>
<dbReference type="InterPro" id="IPR001148">
    <property type="entry name" value="CA_dom"/>
</dbReference>
<evidence type="ECO:0000259" key="2">
    <source>
        <dbReference type="PROSITE" id="PS51144"/>
    </source>
</evidence>
<comment type="similarity">
    <text evidence="1">Belongs to the alpha-carbonic anhydrase family.</text>
</comment>
<dbReference type="SMART" id="SM01057">
    <property type="entry name" value="Carb_anhydrase"/>
    <property type="match status" value="1"/>
</dbReference>
<dbReference type="AlphaFoldDB" id="A0A9Q0M1F3"/>
<gene>
    <name evidence="3" type="ORF">RDWZM_010295</name>
</gene>
<dbReference type="PANTHER" id="PTHR18952:SF208">
    <property type="entry name" value="CARBONIC ANHYDRASE XA-RELATED"/>
    <property type="match status" value="1"/>
</dbReference>
<accession>A0A9Q0M1F3</accession>
<dbReference type="OMA" id="YSINHMI"/>
<dbReference type="Pfam" id="PF00194">
    <property type="entry name" value="Carb_anhydrase"/>
    <property type="match status" value="1"/>
</dbReference>
<dbReference type="InterPro" id="IPR023561">
    <property type="entry name" value="Carbonic_anhydrase_a-class"/>
</dbReference>
<dbReference type="Proteomes" id="UP001142055">
    <property type="component" value="Chromosome 4"/>
</dbReference>
<name>A0A9Q0M1F3_BLOTA</name>
<comment type="caution">
    <text evidence="3">The sequence shown here is derived from an EMBL/GenBank/DDBJ whole genome shotgun (WGS) entry which is preliminary data.</text>
</comment>
<dbReference type="Gene3D" id="3.10.200.10">
    <property type="entry name" value="Alpha carbonic anhydrase"/>
    <property type="match status" value="1"/>
</dbReference>
<dbReference type="PANTHER" id="PTHR18952">
    <property type="entry name" value="CARBONIC ANHYDRASE"/>
    <property type="match status" value="1"/>
</dbReference>
<organism evidence="3 4">
    <name type="scientific">Blomia tropicalis</name>
    <name type="common">Mite</name>
    <dbReference type="NCBI Taxonomy" id="40697"/>
    <lineage>
        <taxon>Eukaryota</taxon>
        <taxon>Metazoa</taxon>
        <taxon>Ecdysozoa</taxon>
        <taxon>Arthropoda</taxon>
        <taxon>Chelicerata</taxon>
        <taxon>Arachnida</taxon>
        <taxon>Acari</taxon>
        <taxon>Acariformes</taxon>
        <taxon>Sarcoptiformes</taxon>
        <taxon>Astigmata</taxon>
        <taxon>Glycyphagoidea</taxon>
        <taxon>Echimyopodidae</taxon>
        <taxon>Blomia</taxon>
    </lineage>
</organism>
<dbReference type="GO" id="GO:0006730">
    <property type="term" value="P:one-carbon metabolic process"/>
    <property type="evidence" value="ECO:0007669"/>
    <property type="project" value="TreeGrafter"/>
</dbReference>
<dbReference type="GO" id="GO:0008270">
    <property type="term" value="F:zinc ion binding"/>
    <property type="evidence" value="ECO:0007669"/>
    <property type="project" value="InterPro"/>
</dbReference>
<dbReference type="InterPro" id="IPR036398">
    <property type="entry name" value="CA_dom_sf"/>
</dbReference>